<accession>W9BKS6</accession>
<dbReference type="Proteomes" id="UP000028870">
    <property type="component" value="Unassembled WGS sequence"/>
</dbReference>
<dbReference type="RefSeq" id="WP_024453502.1">
    <property type="nucleotide sequence ID" value="NZ_CCBB010000002.1"/>
</dbReference>
<feature type="signal peptide" evidence="1">
    <location>
        <begin position="1"/>
        <end position="28"/>
    </location>
</feature>
<protein>
    <recommendedName>
        <fullName evidence="2">DUF732 domain-containing protein</fullName>
    </recommendedName>
</protein>
<feature type="chain" id="PRO_5004918098" description="DUF732 domain-containing protein" evidence="1">
    <location>
        <begin position="29"/>
        <end position="107"/>
    </location>
</feature>
<reference evidence="3" key="1">
    <citation type="submission" date="2014-03" db="EMBL/GenBank/DDBJ databases">
        <title>Draft Genome Sequence of Mycobacterium cosmeticum DSM 44829.</title>
        <authorList>
            <person name="Croce O."/>
            <person name="Robert C."/>
            <person name="Raoult D."/>
            <person name="Drancourt M."/>
        </authorList>
    </citation>
    <scope>NUCLEOTIDE SEQUENCE [LARGE SCALE GENOMIC DNA]</scope>
    <source>
        <strain evidence="3">DSM 44829</strain>
    </source>
</reference>
<dbReference type="InterPro" id="IPR007969">
    <property type="entry name" value="DUF732"/>
</dbReference>
<reference evidence="3" key="2">
    <citation type="submission" date="2014-03" db="EMBL/GenBank/DDBJ databases">
        <authorList>
            <person name="Urmite Genomes"/>
        </authorList>
    </citation>
    <scope>NUCLEOTIDE SEQUENCE</scope>
    <source>
        <strain evidence="3">DSM 44829</strain>
    </source>
</reference>
<gene>
    <name evidence="3" type="ORF">BN977_03234</name>
</gene>
<keyword evidence="4" id="KW-1185">Reference proteome</keyword>
<dbReference type="STRING" id="258533.BN977_03234"/>
<proteinExistence type="predicted"/>
<organism evidence="3 4">
    <name type="scientific">Mycolicibacterium cosmeticum</name>
    <dbReference type="NCBI Taxonomy" id="258533"/>
    <lineage>
        <taxon>Bacteria</taxon>
        <taxon>Bacillati</taxon>
        <taxon>Actinomycetota</taxon>
        <taxon>Actinomycetes</taxon>
        <taxon>Mycobacteriales</taxon>
        <taxon>Mycobacteriaceae</taxon>
        <taxon>Mycolicibacterium</taxon>
    </lineage>
</organism>
<feature type="domain" description="DUF732" evidence="2">
    <location>
        <begin position="32"/>
        <end position="100"/>
    </location>
</feature>
<sequence>MFRRIAITAATAAALGLTVLAGAATASASSVDDQFLTNIDAEGIAFDSARAAISDAHLVCDYIADGQSAASVGNDILDNTDLTTHQAAVFVVESVSAYCPGYLTEIG</sequence>
<evidence type="ECO:0000313" key="3">
    <source>
        <dbReference type="EMBL" id="CDO08415.1"/>
    </source>
</evidence>
<dbReference type="Pfam" id="PF05305">
    <property type="entry name" value="DUF732"/>
    <property type="match status" value="1"/>
</dbReference>
<dbReference type="eggNOG" id="ENOG5032CU0">
    <property type="taxonomic scope" value="Bacteria"/>
</dbReference>
<comment type="caution">
    <text evidence="3">The sequence shown here is derived from an EMBL/GenBank/DDBJ whole genome shotgun (WGS) entry which is preliminary data.</text>
</comment>
<keyword evidence="1" id="KW-0732">Signal</keyword>
<name>W9BKS6_MYCCO</name>
<evidence type="ECO:0000313" key="4">
    <source>
        <dbReference type="Proteomes" id="UP000028870"/>
    </source>
</evidence>
<evidence type="ECO:0000259" key="2">
    <source>
        <dbReference type="Pfam" id="PF05305"/>
    </source>
</evidence>
<evidence type="ECO:0000256" key="1">
    <source>
        <dbReference type="SAM" id="SignalP"/>
    </source>
</evidence>
<dbReference type="EMBL" id="CCBB010000002">
    <property type="protein sequence ID" value="CDO08415.1"/>
    <property type="molecule type" value="Genomic_DNA"/>
</dbReference>
<dbReference type="AlphaFoldDB" id="W9BKS6"/>
<dbReference type="OrthoDB" id="4630910at2"/>